<gene>
    <name evidence="2" type="ORF">GE300_00400</name>
</gene>
<evidence type="ECO:0000256" key="1">
    <source>
        <dbReference type="SAM" id="MobiDB-lite"/>
    </source>
</evidence>
<comment type="caution">
    <text evidence="2">The sequence shown here is derived from an EMBL/GenBank/DDBJ whole genome shotgun (WGS) entry which is preliminary data.</text>
</comment>
<dbReference type="Proteomes" id="UP000474957">
    <property type="component" value="Unassembled WGS sequence"/>
</dbReference>
<dbReference type="RefSeq" id="WP_154443807.1">
    <property type="nucleotide sequence ID" value="NZ_WIND01000001.1"/>
</dbReference>
<sequence>MGVRSGLHQDPPPDRHAPERRDIAGVEQHVELARRLDRDLRQVHPGQFRVQPPEHRQFAVVLVRPGARVDSAALQVVPARRHDGRGAIALARLPVGDPEYRLRRGGGGAHVRRERQGPDRARLAGGIDHPEALVDLGAAPELPGELLHRLAGRVEQLPALGRVPQVPPVGGTGVARLLVRCQGGDAAVGEGLAGL</sequence>
<feature type="region of interest" description="Disordered" evidence="1">
    <location>
        <begin position="1"/>
        <end position="23"/>
    </location>
</feature>
<name>A0A6L5YUR5_9RHOB</name>
<accession>A0A6L5YUR5</accession>
<protein>
    <submittedName>
        <fullName evidence="2">Uncharacterized protein</fullName>
    </submittedName>
</protein>
<evidence type="ECO:0000313" key="2">
    <source>
        <dbReference type="EMBL" id="MSU88073.1"/>
    </source>
</evidence>
<organism evidence="2 3">
    <name type="scientific">Halovulum marinum</name>
    <dbReference type="NCBI Taxonomy" id="2662447"/>
    <lineage>
        <taxon>Bacteria</taxon>
        <taxon>Pseudomonadati</taxon>
        <taxon>Pseudomonadota</taxon>
        <taxon>Alphaproteobacteria</taxon>
        <taxon>Rhodobacterales</taxon>
        <taxon>Paracoccaceae</taxon>
        <taxon>Halovulum</taxon>
    </lineage>
</organism>
<reference evidence="2 3" key="1">
    <citation type="submission" date="2019-10" db="EMBL/GenBank/DDBJ databases">
        <title>Cognatihalovulum marinum gen. nov. sp. nov., a new member of the family Rhodobacteraceae isolated from deep seawater of the Northwest Indian Ocean.</title>
        <authorList>
            <person name="Ruan C."/>
            <person name="Wang J."/>
            <person name="Zheng X."/>
            <person name="Song L."/>
            <person name="Zhu Y."/>
            <person name="Huang Y."/>
            <person name="Lu Z."/>
            <person name="Du W."/>
            <person name="Huang L."/>
            <person name="Dai X."/>
        </authorList>
    </citation>
    <scope>NUCLEOTIDE SEQUENCE [LARGE SCALE GENOMIC DNA]</scope>
    <source>
        <strain evidence="2 3">2CG4</strain>
    </source>
</reference>
<dbReference type="EMBL" id="WIND01000001">
    <property type="protein sequence ID" value="MSU88073.1"/>
    <property type="molecule type" value="Genomic_DNA"/>
</dbReference>
<keyword evidence="3" id="KW-1185">Reference proteome</keyword>
<evidence type="ECO:0000313" key="3">
    <source>
        <dbReference type="Proteomes" id="UP000474957"/>
    </source>
</evidence>
<proteinExistence type="predicted"/>
<feature type="compositionally biased region" description="Basic and acidic residues" evidence="1">
    <location>
        <begin position="11"/>
        <end position="23"/>
    </location>
</feature>
<dbReference type="AlphaFoldDB" id="A0A6L5YUR5"/>